<gene>
    <name evidence="8" type="primary">100637369</name>
</gene>
<dbReference type="PANTHER" id="PTHR14571">
    <property type="entry name" value="HISTONE-LYSINE N-METHYLTRANSFERASE SET-26-RELATED"/>
    <property type="match status" value="1"/>
</dbReference>
<keyword evidence="4" id="KW-0862">Zinc</keyword>
<feature type="domain" description="Zinc finger PHD-type" evidence="7">
    <location>
        <begin position="145"/>
        <end position="189"/>
    </location>
</feature>
<dbReference type="EnsemblMetazoa" id="Aqu2.1.39659_001">
    <property type="protein sequence ID" value="Aqu2.1.39659_001"/>
    <property type="gene ID" value="Aqu2.1.39659"/>
</dbReference>
<evidence type="ECO:0000256" key="5">
    <source>
        <dbReference type="ARBA" id="ARBA00023242"/>
    </source>
</evidence>
<keyword evidence="9" id="KW-1185">Reference proteome</keyword>
<keyword evidence="2" id="KW-0479">Metal-binding</keyword>
<evidence type="ECO:0000256" key="1">
    <source>
        <dbReference type="ARBA" id="ARBA00004123"/>
    </source>
</evidence>
<dbReference type="InterPro" id="IPR011011">
    <property type="entry name" value="Znf_FYVE_PHD"/>
</dbReference>
<protein>
    <recommendedName>
        <fullName evidence="7">Zinc finger PHD-type domain-containing protein</fullName>
    </recommendedName>
</protein>
<dbReference type="Pfam" id="PF13831">
    <property type="entry name" value="PHD_2"/>
    <property type="match status" value="1"/>
</dbReference>
<dbReference type="PANTHER" id="PTHR14571:SF9">
    <property type="entry name" value="HISTONE-LYSINE N-METHYLTRANSFERASE SET-26-RELATED"/>
    <property type="match status" value="1"/>
</dbReference>
<dbReference type="InterPro" id="IPR001965">
    <property type="entry name" value="Znf_PHD"/>
</dbReference>
<dbReference type="InterPro" id="IPR019787">
    <property type="entry name" value="Znf_PHD-finger"/>
</dbReference>
<sequence length="196" mass="21682">MDSEEAPVISKNNNISSNSSQDESIYDGKTGQTFQDFFAFCSFVLAYEEQVKSTKLDNMIFSKGRGLGSAGDTDTSSDEESSNERRGGGGRRGGGRASGGTGNKRKRKEEEGDMTKESETESDTTNSSNDQVEVTSDEESWNLVTCYCGRPYAGRPMIECSKCLTWIHLYCAKIKKSNVPDFFLCQKCKTKQSRTQ</sequence>
<feature type="compositionally biased region" description="Gly residues" evidence="6">
    <location>
        <begin position="90"/>
        <end position="102"/>
    </location>
</feature>
<dbReference type="KEGG" id="aqu:100637369"/>
<reference evidence="9" key="1">
    <citation type="journal article" date="2010" name="Nature">
        <title>The Amphimedon queenslandica genome and the evolution of animal complexity.</title>
        <authorList>
            <person name="Srivastava M."/>
            <person name="Simakov O."/>
            <person name="Chapman J."/>
            <person name="Fahey B."/>
            <person name="Gauthier M.E."/>
            <person name="Mitros T."/>
            <person name="Richards G.S."/>
            <person name="Conaco C."/>
            <person name="Dacre M."/>
            <person name="Hellsten U."/>
            <person name="Larroux C."/>
            <person name="Putnam N.H."/>
            <person name="Stanke M."/>
            <person name="Adamska M."/>
            <person name="Darling A."/>
            <person name="Degnan S.M."/>
            <person name="Oakley T.H."/>
            <person name="Plachetzki D.C."/>
            <person name="Zhai Y."/>
            <person name="Adamski M."/>
            <person name="Calcino A."/>
            <person name="Cummins S.F."/>
            <person name="Goodstein D.M."/>
            <person name="Harris C."/>
            <person name="Jackson D.J."/>
            <person name="Leys S.P."/>
            <person name="Shu S."/>
            <person name="Woodcroft B.J."/>
            <person name="Vervoort M."/>
            <person name="Kosik K.S."/>
            <person name="Manning G."/>
            <person name="Degnan B.M."/>
            <person name="Rokhsar D.S."/>
        </authorList>
    </citation>
    <scope>NUCLEOTIDE SEQUENCE [LARGE SCALE GENOMIC DNA]</scope>
</reference>
<reference evidence="8" key="2">
    <citation type="submission" date="2017-05" db="UniProtKB">
        <authorList>
            <consortium name="EnsemblMetazoa"/>
        </authorList>
    </citation>
    <scope>IDENTIFICATION</scope>
</reference>
<name>A0A1X7VIP6_AMPQE</name>
<evidence type="ECO:0000256" key="3">
    <source>
        <dbReference type="ARBA" id="ARBA00022771"/>
    </source>
</evidence>
<evidence type="ECO:0000313" key="8">
    <source>
        <dbReference type="EnsemblMetazoa" id="Aqu2.1.39659_001"/>
    </source>
</evidence>
<evidence type="ECO:0000256" key="6">
    <source>
        <dbReference type="SAM" id="MobiDB-lite"/>
    </source>
</evidence>
<dbReference type="Gene3D" id="3.30.40.10">
    <property type="entry name" value="Zinc/RING finger domain, C3HC4 (zinc finger)"/>
    <property type="match status" value="1"/>
</dbReference>
<feature type="compositionally biased region" description="Basic and acidic residues" evidence="6">
    <location>
        <begin position="108"/>
        <end position="119"/>
    </location>
</feature>
<accession>A0A1X7VIP6</accession>
<organism evidence="8">
    <name type="scientific">Amphimedon queenslandica</name>
    <name type="common">Sponge</name>
    <dbReference type="NCBI Taxonomy" id="400682"/>
    <lineage>
        <taxon>Eukaryota</taxon>
        <taxon>Metazoa</taxon>
        <taxon>Porifera</taxon>
        <taxon>Demospongiae</taxon>
        <taxon>Heteroscleromorpha</taxon>
        <taxon>Haplosclerida</taxon>
        <taxon>Niphatidae</taxon>
        <taxon>Amphimedon</taxon>
    </lineage>
</organism>
<dbReference type="GO" id="GO:0005634">
    <property type="term" value="C:nucleus"/>
    <property type="evidence" value="ECO:0007669"/>
    <property type="project" value="UniProtKB-SubCell"/>
</dbReference>
<dbReference type="GO" id="GO:0008270">
    <property type="term" value="F:zinc ion binding"/>
    <property type="evidence" value="ECO:0007669"/>
    <property type="project" value="UniProtKB-KW"/>
</dbReference>
<evidence type="ECO:0000259" key="7">
    <source>
        <dbReference type="SMART" id="SM00249"/>
    </source>
</evidence>
<proteinExistence type="predicted"/>
<feature type="region of interest" description="Disordered" evidence="6">
    <location>
        <begin position="1"/>
        <end position="28"/>
    </location>
</feature>
<dbReference type="OrthoDB" id="79252at2759"/>
<comment type="subcellular location">
    <subcellularLocation>
        <location evidence="1">Nucleus</location>
    </subcellularLocation>
</comment>
<keyword evidence="3" id="KW-0863">Zinc-finger</keyword>
<evidence type="ECO:0000256" key="2">
    <source>
        <dbReference type="ARBA" id="ARBA00022723"/>
    </source>
</evidence>
<dbReference type="SMART" id="SM00249">
    <property type="entry name" value="PHD"/>
    <property type="match status" value="1"/>
</dbReference>
<dbReference type="SUPFAM" id="SSF57903">
    <property type="entry name" value="FYVE/PHD zinc finger"/>
    <property type="match status" value="1"/>
</dbReference>
<dbReference type="eggNOG" id="KOG1844">
    <property type="taxonomic scope" value="Eukaryota"/>
</dbReference>
<feature type="compositionally biased region" description="Low complexity" evidence="6">
    <location>
        <begin position="9"/>
        <end position="20"/>
    </location>
</feature>
<evidence type="ECO:0000313" key="9">
    <source>
        <dbReference type="Proteomes" id="UP000007879"/>
    </source>
</evidence>
<feature type="region of interest" description="Disordered" evidence="6">
    <location>
        <begin position="62"/>
        <end position="136"/>
    </location>
</feature>
<dbReference type="EnsemblMetazoa" id="XM_003384176.3">
    <property type="protein sequence ID" value="XP_003384224.1"/>
    <property type="gene ID" value="LOC100637369"/>
</dbReference>
<dbReference type="AlphaFoldDB" id="A0A1X7VIP6"/>
<keyword evidence="5" id="KW-0539">Nucleus</keyword>
<dbReference type="Proteomes" id="UP000007879">
    <property type="component" value="Unassembled WGS sequence"/>
</dbReference>
<dbReference type="InterPro" id="IPR013083">
    <property type="entry name" value="Znf_RING/FYVE/PHD"/>
</dbReference>
<dbReference type="STRING" id="400682.A0A1X7VIP6"/>
<evidence type="ECO:0000256" key="4">
    <source>
        <dbReference type="ARBA" id="ARBA00022833"/>
    </source>
</evidence>
<dbReference type="InParanoid" id="A0A1X7VIP6"/>